<sequence length="95" mass="10871">MNGYSDNLTFNTEQLQSQIGILEQVRDTIQVSKNNYIDYINNQLRPAWNTDAGQQTVNQLINFAETDIEAFITYLTERISDLEAAKVKTIQIDQA</sequence>
<proteinExistence type="predicted"/>
<gene>
    <name evidence="1" type="ORF">IAB59_03975</name>
</gene>
<protein>
    <submittedName>
        <fullName evidence="1">Uncharacterized protein</fullName>
    </submittedName>
</protein>
<evidence type="ECO:0000313" key="1">
    <source>
        <dbReference type="EMBL" id="HIT37618.1"/>
    </source>
</evidence>
<name>A0A9D1KAT8_9FIRM</name>
<comment type="caution">
    <text evidence="1">The sequence shown here is derived from an EMBL/GenBank/DDBJ whole genome shotgun (WGS) entry which is preliminary data.</text>
</comment>
<dbReference type="Proteomes" id="UP000886833">
    <property type="component" value="Unassembled WGS sequence"/>
</dbReference>
<dbReference type="AlphaFoldDB" id="A0A9D1KAT8"/>
<evidence type="ECO:0000313" key="2">
    <source>
        <dbReference type="Proteomes" id="UP000886833"/>
    </source>
</evidence>
<dbReference type="EMBL" id="DVKQ01000052">
    <property type="protein sequence ID" value="HIT37618.1"/>
    <property type="molecule type" value="Genomic_DNA"/>
</dbReference>
<organism evidence="1 2">
    <name type="scientific">Candidatus Onthousia faecipullorum</name>
    <dbReference type="NCBI Taxonomy" id="2840887"/>
    <lineage>
        <taxon>Bacteria</taxon>
        <taxon>Bacillati</taxon>
        <taxon>Bacillota</taxon>
        <taxon>Bacilli</taxon>
        <taxon>Candidatus Onthousia</taxon>
    </lineage>
</organism>
<accession>A0A9D1KAT8</accession>
<reference evidence="1" key="1">
    <citation type="submission" date="2020-10" db="EMBL/GenBank/DDBJ databases">
        <authorList>
            <person name="Gilroy R."/>
        </authorList>
    </citation>
    <scope>NUCLEOTIDE SEQUENCE</scope>
    <source>
        <strain evidence="1">CHK195-26880</strain>
    </source>
</reference>
<reference evidence="1" key="2">
    <citation type="journal article" date="2021" name="PeerJ">
        <title>Extensive microbial diversity within the chicken gut microbiome revealed by metagenomics and culture.</title>
        <authorList>
            <person name="Gilroy R."/>
            <person name="Ravi A."/>
            <person name="Getino M."/>
            <person name="Pursley I."/>
            <person name="Horton D.L."/>
            <person name="Alikhan N.F."/>
            <person name="Baker D."/>
            <person name="Gharbi K."/>
            <person name="Hall N."/>
            <person name="Watson M."/>
            <person name="Adriaenssens E.M."/>
            <person name="Foster-Nyarko E."/>
            <person name="Jarju S."/>
            <person name="Secka A."/>
            <person name="Antonio M."/>
            <person name="Oren A."/>
            <person name="Chaudhuri R.R."/>
            <person name="La Ragione R."/>
            <person name="Hildebrand F."/>
            <person name="Pallen M.J."/>
        </authorList>
    </citation>
    <scope>NUCLEOTIDE SEQUENCE</scope>
    <source>
        <strain evidence="1">CHK195-26880</strain>
    </source>
</reference>